<dbReference type="GO" id="GO:0000266">
    <property type="term" value="P:mitochondrial fission"/>
    <property type="evidence" value="ECO:0007669"/>
    <property type="project" value="TreeGrafter"/>
</dbReference>
<dbReference type="SUPFAM" id="SSF52540">
    <property type="entry name" value="P-loop containing nucleoside triphosphate hydrolases"/>
    <property type="match status" value="1"/>
</dbReference>
<keyword evidence="1" id="KW-0547">Nucleotide-binding</keyword>
<evidence type="ECO:0000256" key="2">
    <source>
        <dbReference type="ARBA" id="ARBA00023134"/>
    </source>
</evidence>
<dbReference type="OrthoDB" id="415706at2759"/>
<dbReference type="AlphaFoldDB" id="A0A8K0W1U5"/>
<dbReference type="InterPro" id="IPR027417">
    <property type="entry name" value="P-loop_NTPase"/>
</dbReference>
<dbReference type="Gene3D" id="3.40.50.300">
    <property type="entry name" value="P-loop containing nucleotide triphosphate hydrolases"/>
    <property type="match status" value="1"/>
</dbReference>
<dbReference type="InterPro" id="IPR020850">
    <property type="entry name" value="GED_dom"/>
</dbReference>
<dbReference type="GO" id="GO:0005874">
    <property type="term" value="C:microtubule"/>
    <property type="evidence" value="ECO:0007669"/>
    <property type="project" value="TreeGrafter"/>
</dbReference>
<evidence type="ECO:0000313" key="5">
    <source>
        <dbReference type="EMBL" id="KAH7090390.1"/>
    </source>
</evidence>
<dbReference type="SMART" id="SM00053">
    <property type="entry name" value="DYNc"/>
    <property type="match status" value="1"/>
</dbReference>
<dbReference type="InterPro" id="IPR030381">
    <property type="entry name" value="G_DYNAMIN_dom"/>
</dbReference>
<organism evidence="5 6">
    <name type="scientific">Paraphoma chrysanthemicola</name>
    <dbReference type="NCBI Taxonomy" id="798071"/>
    <lineage>
        <taxon>Eukaryota</taxon>
        <taxon>Fungi</taxon>
        <taxon>Dikarya</taxon>
        <taxon>Ascomycota</taxon>
        <taxon>Pezizomycotina</taxon>
        <taxon>Dothideomycetes</taxon>
        <taxon>Pleosporomycetidae</taxon>
        <taxon>Pleosporales</taxon>
        <taxon>Pleosporineae</taxon>
        <taxon>Phaeosphaeriaceae</taxon>
        <taxon>Paraphoma</taxon>
    </lineage>
</organism>
<evidence type="ECO:0000259" key="3">
    <source>
        <dbReference type="PROSITE" id="PS51388"/>
    </source>
</evidence>
<dbReference type="GO" id="GO:0005525">
    <property type="term" value="F:GTP binding"/>
    <property type="evidence" value="ECO:0007669"/>
    <property type="project" value="InterPro"/>
</dbReference>
<reference evidence="5" key="1">
    <citation type="journal article" date="2021" name="Nat. Commun.">
        <title>Genetic determinants of endophytism in the Arabidopsis root mycobiome.</title>
        <authorList>
            <person name="Mesny F."/>
            <person name="Miyauchi S."/>
            <person name="Thiergart T."/>
            <person name="Pickel B."/>
            <person name="Atanasova L."/>
            <person name="Karlsson M."/>
            <person name="Huettel B."/>
            <person name="Barry K.W."/>
            <person name="Haridas S."/>
            <person name="Chen C."/>
            <person name="Bauer D."/>
            <person name="Andreopoulos W."/>
            <person name="Pangilinan J."/>
            <person name="LaButti K."/>
            <person name="Riley R."/>
            <person name="Lipzen A."/>
            <person name="Clum A."/>
            <person name="Drula E."/>
            <person name="Henrissat B."/>
            <person name="Kohler A."/>
            <person name="Grigoriev I.V."/>
            <person name="Martin F.M."/>
            <person name="Hacquard S."/>
        </authorList>
    </citation>
    <scope>NUCLEOTIDE SEQUENCE</scope>
    <source>
        <strain evidence="5">MPI-SDFR-AT-0120</strain>
    </source>
</reference>
<dbReference type="InterPro" id="IPR022812">
    <property type="entry name" value="Dynamin"/>
</dbReference>
<comment type="caution">
    <text evidence="5">The sequence shown here is derived from an EMBL/GenBank/DDBJ whole genome shotgun (WGS) entry which is preliminary data.</text>
</comment>
<dbReference type="GO" id="GO:0016559">
    <property type="term" value="P:peroxisome fission"/>
    <property type="evidence" value="ECO:0007669"/>
    <property type="project" value="TreeGrafter"/>
</dbReference>
<feature type="domain" description="Dynamin-type G" evidence="4">
    <location>
        <begin position="62"/>
        <end position="350"/>
    </location>
</feature>
<accession>A0A8K0W1U5</accession>
<name>A0A8K0W1U5_9PLEO</name>
<dbReference type="GO" id="GO:0003924">
    <property type="term" value="F:GTPase activity"/>
    <property type="evidence" value="ECO:0007669"/>
    <property type="project" value="InterPro"/>
</dbReference>
<dbReference type="PROSITE" id="PS51388">
    <property type="entry name" value="GED"/>
    <property type="match status" value="1"/>
</dbReference>
<keyword evidence="2" id="KW-0342">GTP-binding</keyword>
<sequence length="757" mass="86061">MTDSAPISTSSSDDGFVDNSVTSVSIDPDAVTTTSLQALQSADQRKVMDIVDKLRRTGLSGIVELPQLVVCGDQSSGKSSVLEAITEIPFPRKENLCTRFATEIILRRAPTSTSTITITPDKNRPVHEQNKLKTFSKSITDFSELPEVIEEATNAMGLGIVGGINSRAFARDVLSVEITGPNRPQLTLVDLPGLIHSTNKAQSEADKNLILDLVKQYMKNSRTIILAVVSAKNDYANQIILDHCRKIDEQGRRTLGIITKPDFLRPDSEAEQSWIELAQNKDIYLERGWHMLKNREEHQMHFTFEQRNEDEKQWFSKGRYADLPRECVGIDSLRERLSKLLLSHLIKELPSLKDEMTTKLQATFDDMEKLGEKRNTIQEQRMVLMKISMRINDILKSSTKGYYESPFFGAIDMNAPVDDAANIRRFRAVIQHVNIAFANDMRLRGHKYGFGAGPGDDEKDAEEDKTALDELETLDEDDDTLSFLPKPKQLSRKEAIDWVKKTLERSRGYELPGTFQPMLISQLFWEQSQPWEQLATEHINKVARACKHFVHMVIEDSAPAEFKERLTTLSVDAALADSLNAAKDELRKILKDKARHPSTYNHYFTMTIQKMRQRKHQKIAKDAADQSQSEFHDRNGNWQTKVDPVRLKEAFDKAIELDMDVFSSQEALDTQRAYYKDELKYFVNAIAKAVIERHLVEPLPDIILSPLVVQGMSDKEIEFVAAEPAEVTQQRSFLEARKTMLERGLETFREAMGGLRK</sequence>
<evidence type="ECO:0000259" key="4">
    <source>
        <dbReference type="PROSITE" id="PS51718"/>
    </source>
</evidence>
<dbReference type="PANTHER" id="PTHR11566">
    <property type="entry name" value="DYNAMIN"/>
    <property type="match status" value="1"/>
</dbReference>
<dbReference type="Gene3D" id="1.20.120.1240">
    <property type="entry name" value="Dynamin, middle domain"/>
    <property type="match status" value="1"/>
</dbReference>
<dbReference type="Pfam" id="PF01031">
    <property type="entry name" value="Dynamin_M"/>
    <property type="match status" value="1"/>
</dbReference>
<evidence type="ECO:0000313" key="6">
    <source>
        <dbReference type="Proteomes" id="UP000813461"/>
    </source>
</evidence>
<dbReference type="InterPro" id="IPR001401">
    <property type="entry name" value="Dynamin_GTPase"/>
</dbReference>
<dbReference type="FunFam" id="3.40.50.300:FF:001425">
    <property type="entry name" value="Dynamin GTPase, putative"/>
    <property type="match status" value="1"/>
</dbReference>
<dbReference type="GO" id="GO:0016020">
    <property type="term" value="C:membrane"/>
    <property type="evidence" value="ECO:0007669"/>
    <property type="project" value="TreeGrafter"/>
</dbReference>
<dbReference type="InterPro" id="IPR000375">
    <property type="entry name" value="Dynamin_stalk"/>
</dbReference>
<dbReference type="PRINTS" id="PR00195">
    <property type="entry name" value="DYNAMIN"/>
</dbReference>
<dbReference type="Pfam" id="PF00350">
    <property type="entry name" value="Dynamin_N"/>
    <property type="match status" value="1"/>
</dbReference>
<proteinExistence type="predicted"/>
<dbReference type="InterPro" id="IPR045063">
    <property type="entry name" value="Dynamin_N"/>
</dbReference>
<protein>
    <submittedName>
        <fullName evidence="5">Dynamin family protein-like protein</fullName>
    </submittedName>
</protein>
<dbReference type="Proteomes" id="UP000813461">
    <property type="component" value="Unassembled WGS sequence"/>
</dbReference>
<dbReference type="GO" id="GO:0006897">
    <property type="term" value="P:endocytosis"/>
    <property type="evidence" value="ECO:0007669"/>
    <property type="project" value="TreeGrafter"/>
</dbReference>
<dbReference type="EMBL" id="JAGMVJ010000005">
    <property type="protein sequence ID" value="KAH7090390.1"/>
    <property type="molecule type" value="Genomic_DNA"/>
</dbReference>
<dbReference type="GO" id="GO:0005739">
    <property type="term" value="C:mitochondrion"/>
    <property type="evidence" value="ECO:0007669"/>
    <property type="project" value="TreeGrafter"/>
</dbReference>
<keyword evidence="6" id="KW-1185">Reference proteome</keyword>
<dbReference type="GO" id="GO:0048312">
    <property type="term" value="P:intracellular distribution of mitochondria"/>
    <property type="evidence" value="ECO:0007669"/>
    <property type="project" value="TreeGrafter"/>
</dbReference>
<feature type="domain" description="GED" evidence="3">
    <location>
        <begin position="664"/>
        <end position="756"/>
    </location>
</feature>
<dbReference type="GO" id="GO:0008017">
    <property type="term" value="F:microtubule binding"/>
    <property type="evidence" value="ECO:0007669"/>
    <property type="project" value="TreeGrafter"/>
</dbReference>
<dbReference type="PROSITE" id="PS51718">
    <property type="entry name" value="G_DYNAMIN_2"/>
    <property type="match status" value="1"/>
</dbReference>
<gene>
    <name evidence="5" type="ORF">FB567DRAFT_519702</name>
</gene>
<evidence type="ECO:0000256" key="1">
    <source>
        <dbReference type="ARBA" id="ARBA00022741"/>
    </source>
</evidence>
<dbReference type="PANTHER" id="PTHR11566:SF66">
    <property type="entry name" value="INTERFERON-INDUCED GTP-BINDING PROTEIN MX"/>
    <property type="match status" value="1"/>
</dbReference>
<dbReference type="CDD" id="cd08771">
    <property type="entry name" value="DLP_1"/>
    <property type="match status" value="1"/>
</dbReference>